<dbReference type="EMBL" id="BDSP01000041">
    <property type="protein sequence ID" value="GAX11527.1"/>
    <property type="molecule type" value="Genomic_DNA"/>
</dbReference>
<evidence type="ECO:0000313" key="2">
    <source>
        <dbReference type="EMBL" id="GAX11527.1"/>
    </source>
</evidence>
<dbReference type="AlphaFoldDB" id="A0A1Z5JC10"/>
<evidence type="ECO:0000313" key="3">
    <source>
        <dbReference type="Proteomes" id="UP000198406"/>
    </source>
</evidence>
<keyword evidence="1" id="KW-0472">Membrane</keyword>
<evidence type="ECO:0000256" key="1">
    <source>
        <dbReference type="SAM" id="Phobius"/>
    </source>
</evidence>
<name>A0A1Z5JC10_FISSO</name>
<proteinExistence type="predicted"/>
<reference evidence="2 3" key="1">
    <citation type="journal article" date="2015" name="Plant Cell">
        <title>Oil accumulation by the oleaginous diatom Fistulifera solaris as revealed by the genome and transcriptome.</title>
        <authorList>
            <person name="Tanaka T."/>
            <person name="Maeda Y."/>
            <person name="Veluchamy A."/>
            <person name="Tanaka M."/>
            <person name="Abida H."/>
            <person name="Marechal E."/>
            <person name="Bowler C."/>
            <person name="Muto M."/>
            <person name="Sunaga Y."/>
            <person name="Tanaka M."/>
            <person name="Yoshino T."/>
            <person name="Taniguchi T."/>
            <person name="Fukuda Y."/>
            <person name="Nemoto M."/>
            <person name="Matsumoto M."/>
            <person name="Wong P.S."/>
            <person name="Aburatani S."/>
            <person name="Fujibuchi W."/>
        </authorList>
    </citation>
    <scope>NUCLEOTIDE SEQUENCE [LARGE SCALE GENOMIC DNA]</scope>
    <source>
        <strain evidence="2 3">JPCC DA0580</strain>
    </source>
</reference>
<gene>
    <name evidence="2" type="ORF">FisN_22Lh217</name>
</gene>
<keyword evidence="1" id="KW-0812">Transmembrane</keyword>
<keyword evidence="3" id="KW-1185">Reference proteome</keyword>
<dbReference type="Proteomes" id="UP000198406">
    <property type="component" value="Unassembled WGS sequence"/>
</dbReference>
<dbReference type="InParanoid" id="A0A1Z5JC10"/>
<protein>
    <submittedName>
        <fullName evidence="2">Uncharacterized protein</fullName>
    </submittedName>
</protein>
<comment type="caution">
    <text evidence="2">The sequence shown here is derived from an EMBL/GenBank/DDBJ whole genome shotgun (WGS) entry which is preliminary data.</text>
</comment>
<keyword evidence="1" id="KW-1133">Transmembrane helix</keyword>
<feature type="transmembrane region" description="Helical" evidence="1">
    <location>
        <begin position="21"/>
        <end position="45"/>
    </location>
</feature>
<organism evidence="2 3">
    <name type="scientific">Fistulifera solaris</name>
    <name type="common">Oleaginous diatom</name>
    <dbReference type="NCBI Taxonomy" id="1519565"/>
    <lineage>
        <taxon>Eukaryota</taxon>
        <taxon>Sar</taxon>
        <taxon>Stramenopiles</taxon>
        <taxon>Ochrophyta</taxon>
        <taxon>Bacillariophyta</taxon>
        <taxon>Bacillariophyceae</taxon>
        <taxon>Bacillariophycidae</taxon>
        <taxon>Naviculales</taxon>
        <taxon>Naviculaceae</taxon>
        <taxon>Fistulifera</taxon>
    </lineage>
</organism>
<sequence length="88" mass="10277">METEQDGNAARNNENRMVYSVIWIVLLFLVVWPLGWFLSPIWIVLLAGEAFLPPVRELNRFIEKLLTWPRTMGYAIQEGRSEFPTPLD</sequence>
<accession>A0A1Z5JC10</accession>